<evidence type="ECO:0000313" key="2">
    <source>
        <dbReference type="Proteomes" id="UP000308713"/>
    </source>
</evidence>
<evidence type="ECO:0000313" key="1">
    <source>
        <dbReference type="EMBL" id="TNJ43469.1"/>
    </source>
</evidence>
<dbReference type="OrthoDB" id="1449127at2"/>
<protein>
    <recommendedName>
        <fullName evidence="3">tRNA_anti-like</fullName>
    </recommendedName>
</protein>
<evidence type="ECO:0008006" key="3">
    <source>
        <dbReference type="Google" id="ProtNLM"/>
    </source>
</evidence>
<gene>
    <name evidence="1" type="ORF">FGF67_11150</name>
</gene>
<organism evidence="1 2">
    <name type="scientific">Allotamlana fucoidanivorans</name>
    <dbReference type="NCBI Taxonomy" id="2583814"/>
    <lineage>
        <taxon>Bacteria</taxon>
        <taxon>Pseudomonadati</taxon>
        <taxon>Bacteroidota</taxon>
        <taxon>Flavobacteriia</taxon>
        <taxon>Flavobacteriales</taxon>
        <taxon>Flavobacteriaceae</taxon>
        <taxon>Allotamlana</taxon>
    </lineage>
</organism>
<comment type="caution">
    <text evidence="1">The sequence shown here is derived from an EMBL/GenBank/DDBJ whole genome shotgun (WGS) entry which is preliminary data.</text>
</comment>
<keyword evidence="2" id="KW-1185">Reference proteome</keyword>
<dbReference type="Proteomes" id="UP000308713">
    <property type="component" value="Unassembled WGS sequence"/>
</dbReference>
<dbReference type="InterPro" id="IPR024422">
    <property type="entry name" value="Protein_unknown_function_OB"/>
</dbReference>
<accession>A0A5C4SJZ9</accession>
<reference evidence="1 2" key="1">
    <citation type="submission" date="2019-05" db="EMBL/GenBank/DDBJ databases">
        <title>Tamlana fucoidanivorans sp. nov., isolated from the surface of algae collected from Fujian province in China.</title>
        <authorList>
            <person name="Li J."/>
        </authorList>
    </citation>
    <scope>NUCLEOTIDE SEQUENCE [LARGE SCALE GENOMIC DNA]</scope>
    <source>
        <strain evidence="1 2">CW2-9</strain>
    </source>
</reference>
<dbReference type="EMBL" id="VDCS01000010">
    <property type="protein sequence ID" value="TNJ43469.1"/>
    <property type="molecule type" value="Genomic_DNA"/>
</dbReference>
<name>A0A5C4SJZ9_9FLAO</name>
<proteinExistence type="predicted"/>
<sequence length="126" mass="14486">MRKWILLVLILGLGLSSYFYLFKGHRDIASEKAEVTMTAIQLQELYKKTPNNVFENTYLNKTIEVTGRVSSFEPKQITLNRVIFCQLSDSLDAHINIGSNINIKGRLIGYDELLEEVKLDQCYILN</sequence>
<dbReference type="AlphaFoldDB" id="A0A5C4SJZ9"/>
<dbReference type="RefSeq" id="WP_139697766.1">
    <property type="nucleotide sequence ID" value="NZ_CP074074.1"/>
</dbReference>
<dbReference type="Pfam" id="PF12869">
    <property type="entry name" value="tRNA_anti-like"/>
    <property type="match status" value="1"/>
</dbReference>